<proteinExistence type="predicted"/>
<protein>
    <submittedName>
        <fullName evidence="2">Uncharacterized protein</fullName>
    </submittedName>
</protein>
<dbReference type="PANTHER" id="PTHR12751">
    <property type="entry name" value="PHOSPHATASE AND ACTIN REGULATOR PHACTR"/>
    <property type="match status" value="1"/>
</dbReference>
<evidence type="ECO:0000256" key="1">
    <source>
        <dbReference type="SAM" id="MobiDB-lite"/>
    </source>
</evidence>
<dbReference type="GO" id="GO:0030036">
    <property type="term" value="P:actin cytoskeleton organization"/>
    <property type="evidence" value="ECO:0007669"/>
    <property type="project" value="TreeGrafter"/>
</dbReference>
<feature type="non-terminal residue" evidence="2">
    <location>
        <position position="87"/>
    </location>
</feature>
<feature type="non-terminal residue" evidence="2">
    <location>
        <position position="1"/>
    </location>
</feature>
<dbReference type="Proteomes" id="UP000193467">
    <property type="component" value="Unassembled WGS sequence"/>
</dbReference>
<name>A0A1Y2CPE5_9BASI</name>
<dbReference type="GO" id="GO:0003779">
    <property type="term" value="F:actin binding"/>
    <property type="evidence" value="ECO:0007669"/>
    <property type="project" value="TreeGrafter"/>
</dbReference>
<organism evidence="2 3">
    <name type="scientific">Leucosporidium creatinivorum</name>
    <dbReference type="NCBI Taxonomy" id="106004"/>
    <lineage>
        <taxon>Eukaryota</taxon>
        <taxon>Fungi</taxon>
        <taxon>Dikarya</taxon>
        <taxon>Basidiomycota</taxon>
        <taxon>Pucciniomycotina</taxon>
        <taxon>Microbotryomycetes</taxon>
        <taxon>Leucosporidiales</taxon>
        <taxon>Leucosporidium</taxon>
    </lineage>
</organism>
<evidence type="ECO:0000313" key="3">
    <source>
        <dbReference type="Proteomes" id="UP000193467"/>
    </source>
</evidence>
<comment type="caution">
    <text evidence="2">The sequence shown here is derived from an EMBL/GenBank/DDBJ whole genome shotgun (WGS) entry which is preliminary data.</text>
</comment>
<dbReference type="OrthoDB" id="5563016at2759"/>
<dbReference type="InParanoid" id="A0A1Y2CPE5"/>
<dbReference type="PANTHER" id="PTHR12751:SF18">
    <property type="entry name" value="PHOSPHATASE AND ACTIN REGULATOR 1"/>
    <property type="match status" value="1"/>
</dbReference>
<gene>
    <name evidence="2" type="ORF">BCR35DRAFT_258688</name>
</gene>
<accession>A0A1Y2CPE5</accession>
<reference evidence="2 3" key="1">
    <citation type="submission" date="2016-07" db="EMBL/GenBank/DDBJ databases">
        <title>Pervasive Adenine N6-methylation of Active Genes in Fungi.</title>
        <authorList>
            <consortium name="DOE Joint Genome Institute"/>
            <person name="Mondo S.J."/>
            <person name="Dannebaum R.O."/>
            <person name="Kuo R.C."/>
            <person name="Labutti K."/>
            <person name="Haridas S."/>
            <person name="Kuo A."/>
            <person name="Salamov A."/>
            <person name="Ahrendt S.R."/>
            <person name="Lipzen A."/>
            <person name="Sullivan W."/>
            <person name="Andreopoulos W.B."/>
            <person name="Clum A."/>
            <person name="Lindquist E."/>
            <person name="Daum C."/>
            <person name="Ramamoorthy G.K."/>
            <person name="Gryganskyi A."/>
            <person name="Culley D."/>
            <person name="Magnuson J.K."/>
            <person name="James T.Y."/>
            <person name="O'Malley M.A."/>
            <person name="Stajich J.E."/>
            <person name="Spatafora J.W."/>
            <person name="Visel A."/>
            <person name="Grigoriev I.V."/>
        </authorList>
    </citation>
    <scope>NUCLEOTIDE SEQUENCE [LARGE SCALE GENOMIC DNA]</scope>
    <source>
        <strain evidence="2 3">62-1032</strain>
    </source>
</reference>
<dbReference type="STRING" id="106004.A0A1Y2CPE5"/>
<evidence type="ECO:0000313" key="2">
    <source>
        <dbReference type="EMBL" id="ORY48826.1"/>
    </source>
</evidence>
<feature type="region of interest" description="Disordered" evidence="1">
    <location>
        <begin position="1"/>
        <end position="27"/>
    </location>
</feature>
<dbReference type="EMBL" id="MCGR01000113">
    <property type="protein sequence ID" value="ORY48826.1"/>
    <property type="molecule type" value="Genomic_DNA"/>
</dbReference>
<sequence>SMNVSAPTLSQFSKLHPIRSASAPGGSGRRIAFAQNLSVHTTWPANVYDRRAEPATCNRLTPTLAQQIKEELNSFKMEEMDVHPSSR</sequence>
<keyword evidence="3" id="KW-1185">Reference proteome</keyword>
<feature type="compositionally biased region" description="Polar residues" evidence="1">
    <location>
        <begin position="1"/>
        <end position="13"/>
    </location>
</feature>
<dbReference type="AlphaFoldDB" id="A0A1Y2CPE5"/>